<comment type="caution">
    <text evidence="3">The sequence shown here is derived from an EMBL/GenBank/DDBJ whole genome shotgun (WGS) entry which is preliminary data.</text>
</comment>
<protein>
    <submittedName>
        <fullName evidence="3">Uncharacterized protein</fullName>
    </submittedName>
</protein>
<evidence type="ECO:0000313" key="3">
    <source>
        <dbReference type="EMBL" id="TRY71866.1"/>
    </source>
</evidence>
<proteinExistence type="predicted"/>
<accession>A0A553P2F3</accession>
<evidence type="ECO:0000256" key="1">
    <source>
        <dbReference type="SAM" id="Phobius"/>
    </source>
</evidence>
<name>A0A553P2F3_TIGCA</name>
<evidence type="ECO:0000256" key="2">
    <source>
        <dbReference type="SAM" id="SignalP"/>
    </source>
</evidence>
<keyword evidence="1" id="KW-0812">Transmembrane</keyword>
<feature type="signal peptide" evidence="2">
    <location>
        <begin position="1"/>
        <end position="23"/>
    </location>
</feature>
<sequence>MCAKRISLTILCFALCVNSLGLAMDLRNDDGFMTDLDLDYYDTDARSFEMRTFNFSGNGLFNNTATTILGIGGGIILAIILFEIALYALDVYYNRTYGFGGSSSSSGYHRRKDETFNSEIYQEYPKYQDPFASTYRSLASNTRLDKILEWIALGRETYEMGSETMKDMSCRKKIICEIYHYDLGHLTTRARHGMDFLDVFNYLNLTDDLMEQMDEYQDAKKMPADSNSCDTAYPDCHVSMKHIKDRYDQI</sequence>
<organism evidence="3 4">
    <name type="scientific">Tigriopus californicus</name>
    <name type="common">Marine copepod</name>
    <dbReference type="NCBI Taxonomy" id="6832"/>
    <lineage>
        <taxon>Eukaryota</taxon>
        <taxon>Metazoa</taxon>
        <taxon>Ecdysozoa</taxon>
        <taxon>Arthropoda</taxon>
        <taxon>Crustacea</taxon>
        <taxon>Multicrustacea</taxon>
        <taxon>Hexanauplia</taxon>
        <taxon>Copepoda</taxon>
        <taxon>Harpacticoida</taxon>
        <taxon>Harpacticidae</taxon>
        <taxon>Tigriopus</taxon>
    </lineage>
</organism>
<feature type="transmembrane region" description="Helical" evidence="1">
    <location>
        <begin position="68"/>
        <end position="89"/>
    </location>
</feature>
<keyword evidence="2" id="KW-0732">Signal</keyword>
<keyword evidence="4" id="KW-1185">Reference proteome</keyword>
<reference evidence="3 4" key="1">
    <citation type="journal article" date="2018" name="Nat. Ecol. Evol.">
        <title>Genomic signatures of mitonuclear coevolution across populations of Tigriopus californicus.</title>
        <authorList>
            <person name="Barreto F.S."/>
            <person name="Watson E.T."/>
            <person name="Lima T.G."/>
            <person name="Willett C.S."/>
            <person name="Edmands S."/>
            <person name="Li W."/>
            <person name="Burton R.S."/>
        </authorList>
    </citation>
    <scope>NUCLEOTIDE SEQUENCE [LARGE SCALE GENOMIC DNA]</scope>
    <source>
        <strain evidence="3 4">San Diego</strain>
    </source>
</reference>
<dbReference type="Proteomes" id="UP000318571">
    <property type="component" value="Chromosome 7"/>
</dbReference>
<feature type="chain" id="PRO_5022094207" evidence="2">
    <location>
        <begin position="24"/>
        <end position="250"/>
    </location>
</feature>
<dbReference type="EMBL" id="VCGU01000008">
    <property type="protein sequence ID" value="TRY71866.1"/>
    <property type="molecule type" value="Genomic_DNA"/>
</dbReference>
<keyword evidence="1" id="KW-0472">Membrane</keyword>
<gene>
    <name evidence="3" type="ORF">TCAL_03406</name>
</gene>
<keyword evidence="1" id="KW-1133">Transmembrane helix</keyword>
<dbReference type="OMA" id="KEMEDSC"/>
<evidence type="ECO:0000313" key="4">
    <source>
        <dbReference type="Proteomes" id="UP000318571"/>
    </source>
</evidence>
<dbReference type="AlphaFoldDB" id="A0A553P2F3"/>